<sequence>MTRFLFLPPLLLLGACSTPQPVMDQANLGAAMENELGQSYAAYRKATDDMVADRQALIAARQRAAAEEMNALAPTKFAAAALSGTSGQTAEQRAAQKLGDMADIIASQDANTATSVSKSAQPPSLTPLPVVSDKTVAAQKAFAQMGAEQSFTSRFAEYRTLYETVKKGIAENKKRIDEIEKGSR</sequence>
<accession>A0AA37MS70</accession>
<protein>
    <recommendedName>
        <fullName evidence="3">Lipoprotein</fullName>
    </recommendedName>
</protein>
<comment type="caution">
    <text evidence="1">The sequence shown here is derived from an EMBL/GenBank/DDBJ whole genome shotgun (WGS) entry which is preliminary data.</text>
</comment>
<proteinExistence type="predicted"/>
<dbReference type="PROSITE" id="PS51257">
    <property type="entry name" value="PROKAR_LIPOPROTEIN"/>
    <property type="match status" value="1"/>
</dbReference>
<dbReference type="AlphaFoldDB" id="A0AA37MS70"/>
<dbReference type="EMBL" id="BPUS01000021">
    <property type="protein sequence ID" value="GJH29311.1"/>
    <property type="molecule type" value="Genomic_DNA"/>
</dbReference>
<evidence type="ECO:0000313" key="2">
    <source>
        <dbReference type="Proteomes" id="UP001055111"/>
    </source>
</evidence>
<evidence type="ECO:0000313" key="1">
    <source>
        <dbReference type="EMBL" id="GJH29311.1"/>
    </source>
</evidence>
<name>A0AA37MS70_9BURK</name>
<organism evidence="1 2">
    <name type="scientific">Caballeronia novacaledonica</name>
    <dbReference type="NCBI Taxonomy" id="1544861"/>
    <lineage>
        <taxon>Bacteria</taxon>
        <taxon>Pseudomonadati</taxon>
        <taxon>Pseudomonadota</taxon>
        <taxon>Betaproteobacteria</taxon>
        <taxon>Burkholderiales</taxon>
        <taxon>Burkholderiaceae</taxon>
        <taxon>Caballeronia</taxon>
    </lineage>
</organism>
<reference evidence="1" key="1">
    <citation type="submission" date="2022-09" db="EMBL/GenBank/DDBJ databases">
        <title>Isolation and characterization of 3-chlorobenzoate degrading bacteria from soils in Shizuoka.</title>
        <authorList>
            <person name="Ifat A."/>
            <person name="Ogawa N."/>
            <person name="Kimbara K."/>
            <person name="Moriuchi R."/>
            <person name="Dohra H."/>
            <person name="Shintani M."/>
        </authorList>
    </citation>
    <scope>NUCLEOTIDE SEQUENCE</scope>
    <source>
        <strain evidence="1">19CS4-2</strain>
    </source>
</reference>
<dbReference type="Proteomes" id="UP001055111">
    <property type="component" value="Unassembled WGS sequence"/>
</dbReference>
<evidence type="ECO:0008006" key="3">
    <source>
        <dbReference type="Google" id="ProtNLM"/>
    </source>
</evidence>
<gene>
    <name evidence="1" type="ORF">CBA19CS42_32365</name>
</gene>
<dbReference type="RefSeq" id="WP_238216547.1">
    <property type="nucleotide sequence ID" value="NZ_BPUS01000021.1"/>
</dbReference>